<dbReference type="Gene3D" id="3.30.110.40">
    <property type="entry name" value="TusA-like domain"/>
    <property type="match status" value="1"/>
</dbReference>
<sequence length="207" mass="23216">MHEINALEQACPMPVILTKRAMKEFPNEDLTVLVDNKIATQNLKKMADQLGFKTTIEQNSVSSYTVQLTKEKEENSSINQVSEQKPTFLKKETESKQQPYIVSIHSEIIGNGSQELGTTLMKSFFFSLSEQEQLPEKILFYNGGAKLTAEGSSILQDLQAMASDGVEILTCGICVEFFELEDQLMVGEATNMYRIVELQSQYKTVSP</sequence>
<dbReference type="STRING" id="1073423.SAMN04488700_1005"/>
<dbReference type="AlphaFoldDB" id="A0A1X7MY09"/>
<name>A0A1X7MY09_9LACT</name>
<organism evidence="2 3">
    <name type="scientific">Carnobacterium iners</name>
    <dbReference type="NCBI Taxonomy" id="1073423"/>
    <lineage>
        <taxon>Bacteria</taxon>
        <taxon>Bacillati</taxon>
        <taxon>Bacillota</taxon>
        <taxon>Bacilli</taxon>
        <taxon>Lactobacillales</taxon>
        <taxon>Carnobacteriaceae</taxon>
        <taxon>Carnobacterium</taxon>
    </lineage>
</organism>
<dbReference type="RefSeq" id="WP_090005190.1">
    <property type="nucleotide sequence ID" value="NZ_FOAH01000043.1"/>
</dbReference>
<dbReference type="InterPro" id="IPR036868">
    <property type="entry name" value="TusA-like_sf"/>
</dbReference>
<keyword evidence="3" id="KW-1185">Reference proteome</keyword>
<gene>
    <name evidence="2" type="ORF">SAMN04488700_1005</name>
</gene>
<protein>
    <submittedName>
        <fullName evidence="2">Selenium metabolism protein YedF</fullName>
    </submittedName>
</protein>
<reference evidence="2 3" key="1">
    <citation type="submission" date="2017-04" db="EMBL/GenBank/DDBJ databases">
        <authorList>
            <person name="Afonso C.L."/>
            <person name="Miller P.J."/>
            <person name="Scott M.A."/>
            <person name="Spackman E."/>
            <person name="Goraichik I."/>
            <person name="Dimitrov K.M."/>
            <person name="Suarez D.L."/>
            <person name="Swayne D.E."/>
        </authorList>
    </citation>
    <scope>NUCLEOTIDE SEQUENCE [LARGE SCALE GENOMIC DNA]</scope>
    <source>
        <strain evidence="2 3">LMG26642</strain>
    </source>
</reference>
<dbReference type="Pfam" id="PF01206">
    <property type="entry name" value="TusA"/>
    <property type="match status" value="1"/>
</dbReference>
<dbReference type="EMBL" id="FXBJ01000002">
    <property type="protein sequence ID" value="SMH28907.1"/>
    <property type="molecule type" value="Genomic_DNA"/>
</dbReference>
<dbReference type="NCBIfam" id="TIGR03527">
    <property type="entry name" value="selenium_YedF"/>
    <property type="match status" value="1"/>
</dbReference>
<dbReference type="Proteomes" id="UP000193435">
    <property type="component" value="Unassembled WGS sequence"/>
</dbReference>
<dbReference type="InterPro" id="IPR027396">
    <property type="entry name" value="DsrEFH-like"/>
</dbReference>
<dbReference type="OrthoDB" id="9801500at2"/>
<evidence type="ECO:0000259" key="1">
    <source>
        <dbReference type="Pfam" id="PF01206"/>
    </source>
</evidence>
<dbReference type="InterPro" id="IPR001455">
    <property type="entry name" value="TusA-like"/>
</dbReference>
<evidence type="ECO:0000313" key="2">
    <source>
        <dbReference type="EMBL" id="SMH28907.1"/>
    </source>
</evidence>
<proteinExistence type="predicted"/>
<dbReference type="InterPro" id="IPR019870">
    <property type="entry name" value="Se_metab_YedF"/>
</dbReference>
<dbReference type="SUPFAM" id="SSF64307">
    <property type="entry name" value="SirA-like"/>
    <property type="match status" value="1"/>
</dbReference>
<feature type="domain" description="UPF0033" evidence="1">
    <location>
        <begin position="2"/>
        <end position="69"/>
    </location>
</feature>
<evidence type="ECO:0000313" key="3">
    <source>
        <dbReference type="Proteomes" id="UP000193435"/>
    </source>
</evidence>
<accession>A0A1X7MY09</accession>
<dbReference type="SUPFAM" id="SSF75169">
    <property type="entry name" value="DsrEFH-like"/>
    <property type="match status" value="1"/>
</dbReference>